<keyword evidence="4" id="KW-0722">Serine protease inhibitor</keyword>
<dbReference type="KEGG" id="cpoc:101788286"/>
<evidence type="ECO:0000256" key="1">
    <source>
        <dbReference type="ARBA" id="ARBA00004613"/>
    </source>
</evidence>
<evidence type="ECO:0000313" key="9">
    <source>
        <dbReference type="Proteomes" id="UP000005447"/>
    </source>
</evidence>
<keyword evidence="6" id="KW-0732">Signal</keyword>
<dbReference type="GeneID" id="101788286"/>
<keyword evidence="9" id="KW-1185">Reference proteome</keyword>
<feature type="domain" description="Kazal-like" evidence="7">
    <location>
        <begin position="27"/>
        <end position="81"/>
    </location>
</feature>
<evidence type="ECO:0000313" key="8">
    <source>
        <dbReference type="Ensembl" id="ENSCPOP00000027836.1"/>
    </source>
</evidence>
<dbReference type="Proteomes" id="UP000005447">
    <property type="component" value="Unassembled WGS sequence"/>
</dbReference>
<evidence type="ECO:0000256" key="5">
    <source>
        <dbReference type="ARBA" id="ARBA00023157"/>
    </source>
</evidence>
<dbReference type="SUPFAM" id="SSF100895">
    <property type="entry name" value="Kazal-type serine protease inhibitors"/>
    <property type="match status" value="1"/>
</dbReference>
<dbReference type="PANTHER" id="PTHR47608">
    <property type="entry name" value="SERINE PROTEASE INHIBITOR KAZAL-TYPE 2, SPINK2"/>
    <property type="match status" value="1"/>
</dbReference>
<dbReference type="Bgee" id="ENSCPOG00000038446">
    <property type="expression patterns" value="Expressed in pituitary gland and 12 other cell types or tissues"/>
</dbReference>
<dbReference type="OMA" id="EYSTPNC"/>
<feature type="chain" id="PRO_5011637008" description="Kazal-like domain-containing protein" evidence="6">
    <location>
        <begin position="20"/>
        <end position="81"/>
    </location>
</feature>
<sequence length="81" mass="9000">MVLVTLCLMLLLLAGDFAASEEQPDGGHRPANCERYQIRGCPRHLRPVCGSDLNTYSNECLLCQKIRVIGQDLEVIREGPC</sequence>
<name>A0A286XRD7_CAVPO</name>
<dbReference type="STRING" id="10141.ENSCPOP00000027836"/>
<dbReference type="OrthoDB" id="126772at2759"/>
<comment type="subcellular location">
    <subcellularLocation>
        <location evidence="1">Secreted</location>
    </subcellularLocation>
</comment>
<keyword evidence="3" id="KW-0646">Protease inhibitor</keyword>
<keyword evidence="5" id="KW-1015">Disulfide bond</keyword>
<dbReference type="RefSeq" id="XP_005004568.1">
    <property type="nucleotide sequence ID" value="XM_005004511.4"/>
</dbReference>
<dbReference type="FunFam" id="3.30.60.30:FF:000031">
    <property type="entry name" value="Serine protease inhibitor Kazal-type 2"/>
    <property type="match status" value="1"/>
</dbReference>
<dbReference type="Pfam" id="PF00050">
    <property type="entry name" value="Kazal_1"/>
    <property type="match status" value="1"/>
</dbReference>
<gene>
    <name evidence="8" type="primary">LOC101788286</name>
</gene>
<evidence type="ECO:0000256" key="6">
    <source>
        <dbReference type="SAM" id="SignalP"/>
    </source>
</evidence>
<dbReference type="FunCoup" id="A0A286XRD7">
    <property type="interactions" value="24"/>
</dbReference>
<organism evidence="8 9">
    <name type="scientific">Cavia porcellus</name>
    <name type="common">Guinea pig</name>
    <dbReference type="NCBI Taxonomy" id="10141"/>
    <lineage>
        <taxon>Eukaryota</taxon>
        <taxon>Metazoa</taxon>
        <taxon>Chordata</taxon>
        <taxon>Craniata</taxon>
        <taxon>Vertebrata</taxon>
        <taxon>Euteleostomi</taxon>
        <taxon>Mammalia</taxon>
        <taxon>Eutheria</taxon>
        <taxon>Euarchontoglires</taxon>
        <taxon>Glires</taxon>
        <taxon>Rodentia</taxon>
        <taxon>Hystricomorpha</taxon>
        <taxon>Caviidae</taxon>
        <taxon>Cavia</taxon>
    </lineage>
</organism>
<dbReference type="Gene3D" id="3.30.60.30">
    <property type="match status" value="1"/>
</dbReference>
<evidence type="ECO:0000256" key="2">
    <source>
        <dbReference type="ARBA" id="ARBA00022525"/>
    </source>
</evidence>
<dbReference type="GeneTree" id="ENSGT00940000167102"/>
<dbReference type="GO" id="GO:0005576">
    <property type="term" value="C:extracellular region"/>
    <property type="evidence" value="ECO:0007669"/>
    <property type="project" value="UniProtKB-SubCell"/>
</dbReference>
<dbReference type="EMBL" id="AAKN02028324">
    <property type="status" value="NOT_ANNOTATED_CDS"/>
    <property type="molecule type" value="Genomic_DNA"/>
</dbReference>
<protein>
    <recommendedName>
        <fullName evidence="7">Kazal-like domain-containing protein</fullName>
    </recommendedName>
</protein>
<dbReference type="AlphaFoldDB" id="A0A286XRD7"/>
<dbReference type="GO" id="GO:0007286">
    <property type="term" value="P:spermatid development"/>
    <property type="evidence" value="ECO:0007669"/>
    <property type="project" value="InterPro"/>
</dbReference>
<evidence type="ECO:0000256" key="4">
    <source>
        <dbReference type="ARBA" id="ARBA00022900"/>
    </source>
</evidence>
<reference evidence="9" key="1">
    <citation type="journal article" date="2011" name="Nature">
        <title>A high-resolution map of human evolutionary constraint using 29 mammals.</title>
        <authorList>
            <person name="Lindblad-Toh K."/>
            <person name="Garber M."/>
            <person name="Zuk O."/>
            <person name="Lin M.F."/>
            <person name="Parker B.J."/>
            <person name="Washietl S."/>
            <person name="Kheradpour P."/>
            <person name="Ernst J."/>
            <person name="Jordan G."/>
            <person name="Mauceli E."/>
            <person name="Ward L.D."/>
            <person name="Lowe C.B."/>
            <person name="Holloway A.K."/>
            <person name="Clamp M."/>
            <person name="Gnerre S."/>
            <person name="Alfoldi J."/>
            <person name="Beal K."/>
            <person name="Chang J."/>
            <person name="Clawson H."/>
            <person name="Cuff J."/>
            <person name="Di Palma F."/>
            <person name="Fitzgerald S."/>
            <person name="Flicek P."/>
            <person name="Guttman M."/>
            <person name="Hubisz M.J."/>
            <person name="Jaffe D.B."/>
            <person name="Jungreis I."/>
            <person name="Kent W.J."/>
            <person name="Kostka D."/>
            <person name="Lara M."/>
            <person name="Martins A.L."/>
            <person name="Massingham T."/>
            <person name="Moltke I."/>
            <person name="Raney B.J."/>
            <person name="Rasmussen M.D."/>
            <person name="Robinson J."/>
            <person name="Stark A."/>
            <person name="Vilella A.J."/>
            <person name="Wen J."/>
            <person name="Xie X."/>
            <person name="Zody M.C."/>
            <person name="Baldwin J."/>
            <person name="Bloom T."/>
            <person name="Chin C.W."/>
            <person name="Heiman D."/>
            <person name="Nicol R."/>
            <person name="Nusbaum C."/>
            <person name="Young S."/>
            <person name="Wilkinson J."/>
            <person name="Worley K.C."/>
            <person name="Kovar C.L."/>
            <person name="Muzny D.M."/>
            <person name="Gibbs R.A."/>
            <person name="Cree A."/>
            <person name="Dihn H.H."/>
            <person name="Fowler G."/>
            <person name="Jhangiani S."/>
            <person name="Joshi V."/>
            <person name="Lee S."/>
            <person name="Lewis L.R."/>
            <person name="Nazareth L.V."/>
            <person name="Okwuonu G."/>
            <person name="Santibanez J."/>
            <person name="Warren W.C."/>
            <person name="Mardis E.R."/>
            <person name="Weinstock G.M."/>
            <person name="Wilson R.K."/>
            <person name="Delehaunty K."/>
            <person name="Dooling D."/>
            <person name="Fronik C."/>
            <person name="Fulton L."/>
            <person name="Fulton B."/>
            <person name="Graves T."/>
            <person name="Minx P."/>
            <person name="Sodergren E."/>
            <person name="Birney E."/>
            <person name="Margulies E.H."/>
            <person name="Herrero J."/>
            <person name="Green E.D."/>
            <person name="Haussler D."/>
            <person name="Siepel A."/>
            <person name="Goldman N."/>
            <person name="Pollard K.S."/>
            <person name="Pedersen J.S."/>
            <person name="Lander E.S."/>
            <person name="Kellis M."/>
        </authorList>
    </citation>
    <scope>NUCLEOTIDE SEQUENCE [LARGE SCALE GENOMIC DNA]</scope>
    <source>
        <strain evidence="9">2N</strain>
    </source>
</reference>
<keyword evidence="2" id="KW-0964">Secreted</keyword>
<dbReference type="InParanoid" id="A0A286XRD7"/>
<reference evidence="8" key="3">
    <citation type="submission" date="2025-09" db="UniProtKB">
        <authorList>
            <consortium name="Ensembl"/>
        </authorList>
    </citation>
    <scope>IDENTIFICATION</scope>
    <source>
        <strain evidence="8">2N</strain>
    </source>
</reference>
<proteinExistence type="predicted"/>
<dbReference type="Ensembl" id="ENSCPOT00000030940.1">
    <property type="protein sequence ID" value="ENSCPOP00000027836.1"/>
    <property type="gene ID" value="ENSCPOG00000038446.1"/>
</dbReference>
<dbReference type="PROSITE" id="PS00282">
    <property type="entry name" value="KAZAL_1"/>
    <property type="match status" value="1"/>
</dbReference>
<dbReference type="GO" id="GO:0004867">
    <property type="term" value="F:serine-type endopeptidase inhibitor activity"/>
    <property type="evidence" value="ECO:0007669"/>
    <property type="project" value="UniProtKB-KW"/>
</dbReference>
<reference evidence="8" key="2">
    <citation type="submission" date="2025-08" db="UniProtKB">
        <authorList>
            <consortium name="Ensembl"/>
        </authorList>
    </citation>
    <scope>IDENTIFICATION</scope>
    <source>
        <strain evidence="8">2N</strain>
    </source>
</reference>
<dbReference type="InterPro" id="IPR002350">
    <property type="entry name" value="Kazal_dom"/>
</dbReference>
<dbReference type="InterPro" id="IPR042167">
    <property type="entry name" value="SPINK2"/>
</dbReference>
<dbReference type="InterPro" id="IPR036058">
    <property type="entry name" value="Kazal_dom_sf"/>
</dbReference>
<dbReference type="VEuPathDB" id="HostDB:ENSCPOG00000038446"/>
<accession>A0A286XRD7</accession>
<dbReference type="PANTHER" id="PTHR47608:SF1">
    <property type="entry name" value="SERINE PROTEASE INHIBITOR KAZAL-TYPE 2"/>
    <property type="match status" value="1"/>
</dbReference>
<evidence type="ECO:0000259" key="7">
    <source>
        <dbReference type="PROSITE" id="PS51465"/>
    </source>
</evidence>
<evidence type="ECO:0000256" key="3">
    <source>
        <dbReference type="ARBA" id="ARBA00022690"/>
    </source>
</evidence>
<dbReference type="PROSITE" id="PS51465">
    <property type="entry name" value="KAZAL_2"/>
    <property type="match status" value="1"/>
</dbReference>
<dbReference type="SMART" id="SM00280">
    <property type="entry name" value="KAZAL"/>
    <property type="match status" value="1"/>
</dbReference>
<feature type="signal peptide" evidence="6">
    <location>
        <begin position="1"/>
        <end position="19"/>
    </location>
</feature>